<evidence type="ECO:0000259" key="1">
    <source>
        <dbReference type="Pfam" id="PF00561"/>
    </source>
</evidence>
<keyword evidence="3" id="KW-0378">Hydrolase</keyword>
<dbReference type="GO" id="GO:0047570">
    <property type="term" value="F:3-oxoadipate enol-lactonase activity"/>
    <property type="evidence" value="ECO:0007669"/>
    <property type="project" value="UniProtKB-EC"/>
</dbReference>
<dbReference type="PANTHER" id="PTHR43798">
    <property type="entry name" value="MONOACYLGLYCEROL LIPASE"/>
    <property type="match status" value="1"/>
</dbReference>
<evidence type="ECO:0000313" key="3">
    <source>
        <dbReference type="EMBL" id="QEW25535.1"/>
    </source>
</evidence>
<dbReference type="PRINTS" id="PR00111">
    <property type="entry name" value="ABHYDROLASE"/>
</dbReference>
<dbReference type="STRING" id="540747.SAMN04488031_104224"/>
<dbReference type="EMBL" id="CP031598">
    <property type="protein sequence ID" value="QEW25535.1"/>
    <property type="molecule type" value="Genomic_DNA"/>
</dbReference>
<reference evidence="3 5" key="2">
    <citation type="submission" date="2018-08" db="EMBL/GenBank/DDBJ databases">
        <title>Genetic Globetrotter - A new plasmid hitch-hiking vast phylogenetic and geographic distances.</title>
        <authorList>
            <person name="Vollmers J."/>
            <person name="Petersen J."/>
        </authorList>
    </citation>
    <scope>NUCLEOTIDE SEQUENCE [LARGE SCALE GENOMIC DNA]</scope>
    <source>
        <strain evidence="3 5">DSM 26383</strain>
    </source>
</reference>
<evidence type="ECO:0000313" key="5">
    <source>
        <dbReference type="Proteomes" id="UP000325785"/>
    </source>
</evidence>
<evidence type="ECO:0000313" key="4">
    <source>
        <dbReference type="Proteomes" id="UP000051401"/>
    </source>
</evidence>
<name>A0A0T5PBA7_9RHOB</name>
<keyword evidence="4" id="KW-1185">Reference proteome</keyword>
<evidence type="ECO:0000313" key="2">
    <source>
        <dbReference type="EMBL" id="KRS18534.1"/>
    </source>
</evidence>
<proteinExistence type="predicted"/>
<dbReference type="OrthoDB" id="9785847at2"/>
<dbReference type="Proteomes" id="UP000325785">
    <property type="component" value="Chromosome"/>
</dbReference>
<sequence length="259" mass="29108">MADAFFRNRTIDTRYRIEGEGPVVTFIHGIGSNLDAWDSVLEHFGPGYRILRYDLRGFGQSTRIKGRYEIGAFVEDLMNLLHHLEIERCHLVGFSLGGLIAQAAALMYPDTFDRLVLASTLGAIDEDDQAFLDDRYAQLLKGDPGWEKAIANYFSPEFLAANPGHIEKLKADRAKNDPEIFAMAYRIIAESDFAPYLHQIRSKTLVFTGEHDRASPRMAHAMAAEIPDAEAKVLEGLRHNLLVEDPRLMAATIRDFLDG</sequence>
<dbReference type="InterPro" id="IPR000073">
    <property type="entry name" value="AB_hydrolase_1"/>
</dbReference>
<organism evidence="2 4">
    <name type="scientific">Roseovarius indicus</name>
    <dbReference type="NCBI Taxonomy" id="540747"/>
    <lineage>
        <taxon>Bacteria</taxon>
        <taxon>Pseudomonadati</taxon>
        <taxon>Pseudomonadota</taxon>
        <taxon>Alphaproteobacteria</taxon>
        <taxon>Rhodobacterales</taxon>
        <taxon>Roseobacteraceae</taxon>
        <taxon>Roseovarius</taxon>
    </lineage>
</organism>
<dbReference type="KEGG" id="rid:RIdsm_01322"/>
<dbReference type="Pfam" id="PF00561">
    <property type="entry name" value="Abhydrolase_1"/>
    <property type="match status" value="1"/>
</dbReference>
<dbReference type="PATRIC" id="fig|540747.5.peg.3753"/>
<protein>
    <submittedName>
        <fullName evidence="3">3-oxoadipate enol-lactonase 2</fullName>
        <ecNumber evidence="3">3.1.1.24</ecNumber>
    </submittedName>
</protein>
<dbReference type="InterPro" id="IPR029058">
    <property type="entry name" value="AB_hydrolase_fold"/>
</dbReference>
<feature type="domain" description="AB hydrolase-1" evidence="1">
    <location>
        <begin position="22"/>
        <end position="246"/>
    </location>
</feature>
<dbReference type="AlphaFoldDB" id="A0A0T5PBA7"/>
<dbReference type="Proteomes" id="UP000051401">
    <property type="component" value="Unassembled WGS sequence"/>
</dbReference>
<accession>A0A0T5PBA7</accession>
<dbReference type="InterPro" id="IPR050266">
    <property type="entry name" value="AB_hydrolase_sf"/>
</dbReference>
<dbReference type="EMBL" id="LAXI01000003">
    <property type="protein sequence ID" value="KRS18534.1"/>
    <property type="molecule type" value="Genomic_DNA"/>
</dbReference>
<gene>
    <name evidence="3" type="primary">catD_4</name>
    <name evidence="3" type="ORF">RIdsm_01322</name>
    <name evidence="2" type="ORF">XM52_06955</name>
</gene>
<dbReference type="EC" id="3.1.1.24" evidence="3"/>
<dbReference type="RefSeq" id="WP_057814681.1">
    <property type="nucleotide sequence ID" value="NZ_CAXRJZ010000003.1"/>
</dbReference>
<reference evidence="2 4" key="1">
    <citation type="submission" date="2015-04" db="EMBL/GenBank/DDBJ databases">
        <title>The draft genome sequence of Roseovarius indicus B108T.</title>
        <authorList>
            <person name="Li G."/>
            <person name="Lai Q."/>
            <person name="Shao Z."/>
            <person name="Yan P."/>
        </authorList>
    </citation>
    <scope>NUCLEOTIDE SEQUENCE [LARGE SCALE GENOMIC DNA]</scope>
    <source>
        <strain evidence="2 4">B108</strain>
    </source>
</reference>
<dbReference type="Gene3D" id="3.40.50.1820">
    <property type="entry name" value="alpha/beta hydrolase"/>
    <property type="match status" value="1"/>
</dbReference>
<dbReference type="SUPFAM" id="SSF53474">
    <property type="entry name" value="alpha/beta-Hydrolases"/>
    <property type="match status" value="1"/>
</dbReference>